<evidence type="ECO:0000256" key="1">
    <source>
        <dbReference type="SAM" id="Phobius"/>
    </source>
</evidence>
<keyword evidence="1" id="KW-0812">Transmembrane</keyword>
<gene>
    <name evidence="2" type="ORF">TTAC_LOCUS8320</name>
</gene>
<protein>
    <submittedName>
        <fullName evidence="4">Secreted protein</fullName>
    </submittedName>
</protein>
<evidence type="ECO:0000313" key="3">
    <source>
        <dbReference type="Proteomes" id="UP000274429"/>
    </source>
</evidence>
<evidence type="ECO:0000313" key="2">
    <source>
        <dbReference type="EMBL" id="VDM32849.1"/>
    </source>
</evidence>
<evidence type="ECO:0000313" key="4">
    <source>
        <dbReference type="WBParaSite" id="TTAC_0000833501-mRNA-1"/>
    </source>
</evidence>
<dbReference type="EMBL" id="UYWX01020483">
    <property type="protein sequence ID" value="VDM32849.1"/>
    <property type="molecule type" value="Genomic_DNA"/>
</dbReference>
<reference evidence="2 3" key="2">
    <citation type="submission" date="2018-11" db="EMBL/GenBank/DDBJ databases">
        <authorList>
            <consortium name="Pathogen Informatics"/>
        </authorList>
    </citation>
    <scope>NUCLEOTIDE SEQUENCE [LARGE SCALE GENOMIC DNA]</scope>
</reference>
<sequence length="95" mass="10803">MIHFESKSSQKCFVAFFSCSVACLQFYALLLSFISVNTKIGEEKCTPNWHRSCQTLFGIMRINDFKGIANRNLAKRGSRESFIAKTYVGLCSTHH</sequence>
<proteinExistence type="predicted"/>
<reference evidence="4" key="1">
    <citation type="submission" date="2016-04" db="UniProtKB">
        <authorList>
            <consortium name="WormBaseParasite"/>
        </authorList>
    </citation>
    <scope>IDENTIFICATION</scope>
</reference>
<feature type="transmembrane region" description="Helical" evidence="1">
    <location>
        <begin position="12"/>
        <end position="34"/>
    </location>
</feature>
<dbReference type="Proteomes" id="UP000274429">
    <property type="component" value="Unassembled WGS sequence"/>
</dbReference>
<keyword evidence="1" id="KW-1133">Transmembrane helix</keyword>
<dbReference type="AlphaFoldDB" id="A0A158REY1"/>
<dbReference type="WBParaSite" id="TTAC_0000833501-mRNA-1">
    <property type="protein sequence ID" value="TTAC_0000833501-mRNA-1"/>
    <property type="gene ID" value="TTAC_0000833501"/>
</dbReference>
<accession>A0A158REY1</accession>
<keyword evidence="3" id="KW-1185">Reference proteome</keyword>
<name>A0A158REY1_HYDTA</name>
<keyword evidence="1" id="KW-0472">Membrane</keyword>
<organism evidence="4">
    <name type="scientific">Hydatigena taeniaeformis</name>
    <name type="common">Feline tapeworm</name>
    <name type="synonym">Taenia taeniaeformis</name>
    <dbReference type="NCBI Taxonomy" id="6205"/>
    <lineage>
        <taxon>Eukaryota</taxon>
        <taxon>Metazoa</taxon>
        <taxon>Spiralia</taxon>
        <taxon>Lophotrochozoa</taxon>
        <taxon>Platyhelminthes</taxon>
        <taxon>Cestoda</taxon>
        <taxon>Eucestoda</taxon>
        <taxon>Cyclophyllidea</taxon>
        <taxon>Taeniidae</taxon>
        <taxon>Hydatigera</taxon>
    </lineage>
</organism>